<dbReference type="PANTHER" id="PTHR46621">
    <property type="entry name" value="SNRNA-ACTIVATING PROTEIN COMPLEX SUBUNIT 4"/>
    <property type="match status" value="1"/>
</dbReference>
<evidence type="ECO:0000313" key="9">
    <source>
        <dbReference type="Proteomes" id="UP001142393"/>
    </source>
</evidence>
<dbReference type="GO" id="GO:0042795">
    <property type="term" value="P:snRNA transcription by RNA polymerase II"/>
    <property type="evidence" value="ECO:0007669"/>
    <property type="project" value="TreeGrafter"/>
</dbReference>
<feature type="domain" description="Myb-like" evidence="6">
    <location>
        <begin position="96"/>
        <end position="146"/>
    </location>
</feature>
<dbReference type="Proteomes" id="UP001142393">
    <property type="component" value="Unassembled WGS sequence"/>
</dbReference>
<dbReference type="InterPro" id="IPR051575">
    <property type="entry name" value="Myb-like_DNA-bd"/>
</dbReference>
<dbReference type="InterPro" id="IPR009057">
    <property type="entry name" value="Homeodomain-like_sf"/>
</dbReference>
<feature type="domain" description="Myb-like" evidence="6">
    <location>
        <begin position="147"/>
        <end position="198"/>
    </location>
</feature>
<dbReference type="InterPro" id="IPR017930">
    <property type="entry name" value="Myb_dom"/>
</dbReference>
<feature type="domain" description="HTH myb-type" evidence="7">
    <location>
        <begin position="155"/>
        <end position="202"/>
    </location>
</feature>
<evidence type="ECO:0000256" key="4">
    <source>
        <dbReference type="ARBA" id="ARBA00023242"/>
    </source>
</evidence>
<dbReference type="Pfam" id="PF00249">
    <property type="entry name" value="Myb_DNA-binding"/>
    <property type="match status" value="1"/>
</dbReference>
<dbReference type="GO" id="GO:0000978">
    <property type="term" value="F:RNA polymerase II cis-regulatory region sequence-specific DNA binding"/>
    <property type="evidence" value="ECO:0007669"/>
    <property type="project" value="TreeGrafter"/>
</dbReference>
<feature type="domain" description="Myb-like" evidence="6">
    <location>
        <begin position="39"/>
        <end position="95"/>
    </location>
</feature>
<keyword evidence="2" id="KW-0238">DNA-binding</keyword>
<dbReference type="SMART" id="SM00717">
    <property type="entry name" value="SANT"/>
    <property type="match status" value="3"/>
</dbReference>
<dbReference type="PROSITE" id="PS50090">
    <property type="entry name" value="MYB_LIKE"/>
    <property type="match status" value="3"/>
</dbReference>
<protein>
    <submittedName>
        <fullName evidence="8">Uncharacterized protein</fullName>
    </submittedName>
</protein>
<evidence type="ECO:0000259" key="7">
    <source>
        <dbReference type="PROSITE" id="PS51294"/>
    </source>
</evidence>
<dbReference type="Gene3D" id="1.10.10.60">
    <property type="entry name" value="Homeodomain-like"/>
    <property type="match status" value="3"/>
</dbReference>
<feature type="domain" description="HTH myb-type" evidence="7">
    <location>
        <begin position="44"/>
        <end position="91"/>
    </location>
</feature>
<dbReference type="GO" id="GO:0019185">
    <property type="term" value="C:snRNA-activating protein complex"/>
    <property type="evidence" value="ECO:0007669"/>
    <property type="project" value="TreeGrafter"/>
</dbReference>
<keyword evidence="3" id="KW-0804">Transcription</keyword>
<proteinExistence type="predicted"/>
<feature type="domain" description="HTH myb-type" evidence="7">
    <location>
        <begin position="96"/>
        <end position="150"/>
    </location>
</feature>
<accession>A0A9W8NZ45</accession>
<evidence type="ECO:0000256" key="1">
    <source>
        <dbReference type="ARBA" id="ARBA00023015"/>
    </source>
</evidence>
<dbReference type="Pfam" id="PF13921">
    <property type="entry name" value="Myb_DNA-bind_6"/>
    <property type="match status" value="1"/>
</dbReference>
<keyword evidence="1" id="KW-0805">Transcription regulation</keyword>
<dbReference type="PANTHER" id="PTHR46621:SF1">
    <property type="entry name" value="SNRNA-ACTIVATING PROTEIN COMPLEX SUBUNIT 4"/>
    <property type="match status" value="1"/>
</dbReference>
<dbReference type="PROSITE" id="PS51294">
    <property type="entry name" value="HTH_MYB"/>
    <property type="match status" value="3"/>
</dbReference>
<reference evidence="8 9" key="1">
    <citation type="journal article" date="2023" name="Proc. Natl. Acad. Sci. U.S.A.">
        <title>A global phylogenomic analysis of the shiitake genus Lentinula.</title>
        <authorList>
            <person name="Sierra-Patev S."/>
            <person name="Min B."/>
            <person name="Naranjo-Ortiz M."/>
            <person name="Looney B."/>
            <person name="Konkel Z."/>
            <person name="Slot J.C."/>
            <person name="Sakamoto Y."/>
            <person name="Steenwyk J.L."/>
            <person name="Rokas A."/>
            <person name="Carro J."/>
            <person name="Camarero S."/>
            <person name="Ferreira P."/>
            <person name="Molpeceres G."/>
            <person name="Ruiz-Duenas F.J."/>
            <person name="Serrano A."/>
            <person name="Henrissat B."/>
            <person name="Drula E."/>
            <person name="Hughes K.W."/>
            <person name="Mata J.L."/>
            <person name="Ishikawa N.K."/>
            <person name="Vargas-Isla R."/>
            <person name="Ushijima S."/>
            <person name="Smith C.A."/>
            <person name="Donoghue J."/>
            <person name="Ahrendt S."/>
            <person name="Andreopoulos W."/>
            <person name="He G."/>
            <person name="LaButti K."/>
            <person name="Lipzen A."/>
            <person name="Ng V."/>
            <person name="Riley R."/>
            <person name="Sandor L."/>
            <person name="Barry K."/>
            <person name="Martinez A.T."/>
            <person name="Xiao Y."/>
            <person name="Gibbons J.G."/>
            <person name="Terashima K."/>
            <person name="Grigoriev I.V."/>
            <person name="Hibbett D."/>
        </authorList>
    </citation>
    <scope>NUCLEOTIDE SEQUENCE [LARGE SCALE GENOMIC DNA]</scope>
    <source>
        <strain evidence="8 9">TFB7810</strain>
    </source>
</reference>
<dbReference type="InterPro" id="IPR001005">
    <property type="entry name" value="SANT/Myb"/>
</dbReference>
<evidence type="ECO:0000256" key="5">
    <source>
        <dbReference type="SAM" id="MobiDB-lite"/>
    </source>
</evidence>
<evidence type="ECO:0000256" key="2">
    <source>
        <dbReference type="ARBA" id="ARBA00023125"/>
    </source>
</evidence>
<feature type="region of interest" description="Disordered" evidence="5">
    <location>
        <begin position="197"/>
        <end position="280"/>
    </location>
</feature>
<evidence type="ECO:0000259" key="6">
    <source>
        <dbReference type="PROSITE" id="PS50090"/>
    </source>
</evidence>
<evidence type="ECO:0000313" key="8">
    <source>
        <dbReference type="EMBL" id="KAJ3743755.1"/>
    </source>
</evidence>
<sequence length="407" mass="46353">MKRCGARKKTFHLLSFICRLSPKLLPFLPRLSSFSIFAMTLRERRPWSPEEDDLLRAAVLKEEPGNLNPSKWFAISTHVPGRTNKDCRKRWFARMAADIVRGVWSADEDAKLLSAVEKYGTKWSLVATMVHTRNSDQCAKRWTDTLDPTIDRSGWTPEQDHTLLDAVNEHGTCWKKIVKTYFPGKTGLSAKNRYTSLTRIQNSSRPIRRSQSTDDDTSSTSSDRHTPFYTPPTKHARAHSKPSWSHSPYPRRASSSTGSSSTEEHYNDVNQHFPYNGYQPADPFYPADSSDYWSTAMQLAQIQPQGLTQYPASSQSRLDEVDASYYLYDNTYSSMTVSPACHQRQIAPFCDPTSYVPSNTFTTSTFGSQPFPYDHRPLREDISAAGHFPTRLEHPFEGDHGADWEYA</sequence>
<evidence type="ECO:0000256" key="3">
    <source>
        <dbReference type="ARBA" id="ARBA00023163"/>
    </source>
</evidence>
<gene>
    <name evidence="8" type="ORF">DFH05DRAFT_1497530</name>
</gene>
<organism evidence="8 9">
    <name type="scientific">Lentinula detonsa</name>
    <dbReference type="NCBI Taxonomy" id="2804962"/>
    <lineage>
        <taxon>Eukaryota</taxon>
        <taxon>Fungi</taxon>
        <taxon>Dikarya</taxon>
        <taxon>Basidiomycota</taxon>
        <taxon>Agaricomycotina</taxon>
        <taxon>Agaricomycetes</taxon>
        <taxon>Agaricomycetidae</taxon>
        <taxon>Agaricales</taxon>
        <taxon>Marasmiineae</taxon>
        <taxon>Omphalotaceae</taxon>
        <taxon>Lentinula</taxon>
    </lineage>
</organism>
<name>A0A9W8NZ45_9AGAR</name>
<comment type="caution">
    <text evidence="8">The sequence shown here is derived from an EMBL/GenBank/DDBJ whole genome shotgun (WGS) entry which is preliminary data.</text>
</comment>
<keyword evidence="4" id="KW-0539">Nucleus</keyword>
<keyword evidence="9" id="KW-1185">Reference proteome</keyword>
<dbReference type="EMBL" id="JANVFU010000008">
    <property type="protein sequence ID" value="KAJ3743755.1"/>
    <property type="molecule type" value="Genomic_DNA"/>
</dbReference>
<dbReference type="SUPFAM" id="SSF46689">
    <property type="entry name" value="Homeodomain-like"/>
    <property type="match status" value="2"/>
</dbReference>
<dbReference type="CDD" id="cd00167">
    <property type="entry name" value="SANT"/>
    <property type="match status" value="3"/>
</dbReference>
<dbReference type="AlphaFoldDB" id="A0A9W8NZ45"/>
<dbReference type="GO" id="GO:0001006">
    <property type="term" value="F:RNA polymerase III type 3 promoter sequence-specific DNA binding"/>
    <property type="evidence" value="ECO:0007669"/>
    <property type="project" value="TreeGrafter"/>
</dbReference>
<dbReference type="GO" id="GO:0042796">
    <property type="term" value="P:snRNA transcription by RNA polymerase III"/>
    <property type="evidence" value="ECO:0007669"/>
    <property type="project" value="TreeGrafter"/>
</dbReference>